<evidence type="ECO:0000259" key="1">
    <source>
        <dbReference type="Pfam" id="PF18935"/>
    </source>
</evidence>
<dbReference type="KEGG" id="pcm:AY601_4866"/>
<protein>
    <recommendedName>
        <fullName evidence="1">DUF5683 domain-containing protein</fullName>
    </recommendedName>
</protein>
<proteinExistence type="predicted"/>
<dbReference type="InterPro" id="IPR043738">
    <property type="entry name" value="DUF5683"/>
</dbReference>
<dbReference type="Proteomes" id="UP000071561">
    <property type="component" value="Chromosome"/>
</dbReference>
<keyword evidence="3" id="KW-1185">Reference proteome</keyword>
<dbReference type="RefSeq" id="WP_068406278.1">
    <property type="nucleotide sequence ID" value="NZ_CP014504.1"/>
</dbReference>
<dbReference type="Pfam" id="PF18935">
    <property type="entry name" value="DUF5683"/>
    <property type="match status" value="1"/>
</dbReference>
<sequence length="205" mass="22437">MPKNLLLSVLFCCTVFAVSGQEKFSVKGDSLKRTPVKADTGYVNLGRIAGRKAAIRSALIPGWGQYGNGLTVYRGIKIAAIYTGGTLLAISFIQNNNKYHEYLTELQFRAANNDQPTQGSPLANISTAGLITAKDVYRRNKEVIIFSFAGLYVVNIVEAYVDARLSYFDIGDNLAIKISPTVIGTQSLMYGYNAFNPGLKVAFRF</sequence>
<dbReference type="OrthoDB" id="9813910at2"/>
<reference evidence="2 3" key="1">
    <citation type="submission" date="2016-03" db="EMBL/GenBank/DDBJ databases">
        <title>Complete genome sequence of Pedobacter cryoconitis PAMC 27485.</title>
        <authorList>
            <person name="Lee J."/>
            <person name="Kim O.-S."/>
        </authorList>
    </citation>
    <scope>NUCLEOTIDE SEQUENCE [LARGE SCALE GENOMIC DNA]</scope>
    <source>
        <strain evidence="2 3">PAMC 27485</strain>
    </source>
</reference>
<dbReference type="PATRIC" id="fig|188932.3.peg.5040"/>
<dbReference type="AlphaFoldDB" id="A0A127VK52"/>
<organism evidence="2 3">
    <name type="scientific">Pedobacter cryoconitis</name>
    <dbReference type="NCBI Taxonomy" id="188932"/>
    <lineage>
        <taxon>Bacteria</taxon>
        <taxon>Pseudomonadati</taxon>
        <taxon>Bacteroidota</taxon>
        <taxon>Sphingobacteriia</taxon>
        <taxon>Sphingobacteriales</taxon>
        <taxon>Sphingobacteriaceae</taxon>
        <taxon>Pedobacter</taxon>
    </lineage>
</organism>
<evidence type="ECO:0000313" key="3">
    <source>
        <dbReference type="Proteomes" id="UP000071561"/>
    </source>
</evidence>
<name>A0A127VK52_9SPHI</name>
<gene>
    <name evidence="2" type="ORF">AY601_4866</name>
</gene>
<evidence type="ECO:0000313" key="2">
    <source>
        <dbReference type="EMBL" id="AMQ01687.1"/>
    </source>
</evidence>
<accession>A0A127VK52</accession>
<dbReference type="EMBL" id="CP014504">
    <property type="protein sequence ID" value="AMQ01687.1"/>
    <property type="molecule type" value="Genomic_DNA"/>
</dbReference>
<feature type="domain" description="DUF5683" evidence="1">
    <location>
        <begin position="49"/>
        <end position="205"/>
    </location>
</feature>